<protein>
    <recommendedName>
        <fullName evidence="2">WYL domain-containing protein</fullName>
    </recommendedName>
</protein>
<dbReference type="InterPro" id="IPR026881">
    <property type="entry name" value="WYL_dom"/>
</dbReference>
<feature type="domain" description="WYL" evidence="2">
    <location>
        <begin position="148"/>
        <end position="214"/>
    </location>
</feature>
<feature type="region of interest" description="Disordered" evidence="1">
    <location>
        <begin position="234"/>
        <end position="261"/>
    </location>
</feature>
<evidence type="ECO:0000313" key="4">
    <source>
        <dbReference type="Proteomes" id="UP000606044"/>
    </source>
</evidence>
<dbReference type="Proteomes" id="UP000606044">
    <property type="component" value="Unassembled WGS sequence"/>
</dbReference>
<dbReference type="AlphaFoldDB" id="A0A917FEX3"/>
<keyword evidence="4" id="KW-1185">Reference proteome</keyword>
<evidence type="ECO:0000259" key="2">
    <source>
        <dbReference type="Pfam" id="PF13280"/>
    </source>
</evidence>
<dbReference type="Pfam" id="PF13280">
    <property type="entry name" value="WYL"/>
    <property type="match status" value="1"/>
</dbReference>
<sequence length="261" mass="28718">MGLDKVRATLDLVFDLATSSTGLTIEDIRISRGVSRSTAERMRDLVDEMFGPLERRRDGKTVRFRLHLPKGLNFVTAPTVAEMSELMSVARAAKAHEPARADRLESLAGKVLVALRPADRRRMEPDIDARLENEVWHHTPHPSAVRHDVLEAIRHAMLTGRAINIICHCPSHGTPTTHKVVPFGLVLGDPAYLVAAAVGESVPYLLHLERIAEVLELDEEGHRPADFDLRSFTERTIGTNTDGSNRASAGSRPDVSAGHTL</sequence>
<reference evidence="3" key="1">
    <citation type="journal article" date="2014" name="Int. J. Syst. Evol. Microbiol.">
        <title>Complete genome sequence of Corynebacterium casei LMG S-19264T (=DSM 44701T), isolated from a smear-ripened cheese.</title>
        <authorList>
            <consortium name="US DOE Joint Genome Institute (JGI-PGF)"/>
            <person name="Walter F."/>
            <person name="Albersmeier A."/>
            <person name="Kalinowski J."/>
            <person name="Ruckert C."/>
        </authorList>
    </citation>
    <scope>NUCLEOTIDE SEQUENCE</scope>
    <source>
        <strain evidence="3">CCM 7897</strain>
    </source>
</reference>
<dbReference type="PROSITE" id="PS52050">
    <property type="entry name" value="WYL"/>
    <property type="match status" value="1"/>
</dbReference>
<gene>
    <name evidence="3" type="ORF">GCM10007301_38050</name>
</gene>
<proteinExistence type="predicted"/>
<accession>A0A917FEX3</accession>
<comment type="caution">
    <text evidence="3">The sequence shown here is derived from an EMBL/GenBank/DDBJ whole genome shotgun (WGS) entry which is preliminary data.</text>
</comment>
<dbReference type="PANTHER" id="PTHR34580:SF1">
    <property type="entry name" value="PROTEIN PAFC"/>
    <property type="match status" value="1"/>
</dbReference>
<name>A0A917FEX3_9HYPH</name>
<reference evidence="3" key="2">
    <citation type="submission" date="2020-09" db="EMBL/GenBank/DDBJ databases">
        <authorList>
            <person name="Sun Q."/>
            <person name="Sedlacek I."/>
        </authorList>
    </citation>
    <scope>NUCLEOTIDE SEQUENCE</scope>
    <source>
        <strain evidence="3">CCM 7897</strain>
    </source>
</reference>
<evidence type="ECO:0000313" key="3">
    <source>
        <dbReference type="EMBL" id="GGF74579.1"/>
    </source>
</evidence>
<evidence type="ECO:0000256" key="1">
    <source>
        <dbReference type="SAM" id="MobiDB-lite"/>
    </source>
</evidence>
<organism evidence="3 4">
    <name type="scientific">Azorhizobium oxalatiphilum</name>
    <dbReference type="NCBI Taxonomy" id="980631"/>
    <lineage>
        <taxon>Bacteria</taxon>
        <taxon>Pseudomonadati</taxon>
        <taxon>Pseudomonadota</taxon>
        <taxon>Alphaproteobacteria</taxon>
        <taxon>Hyphomicrobiales</taxon>
        <taxon>Xanthobacteraceae</taxon>
        <taxon>Azorhizobium</taxon>
    </lineage>
</organism>
<dbReference type="InterPro" id="IPR051534">
    <property type="entry name" value="CBASS_pafABC_assoc_protein"/>
</dbReference>
<dbReference type="PANTHER" id="PTHR34580">
    <property type="match status" value="1"/>
</dbReference>
<dbReference type="EMBL" id="BMCT01000006">
    <property type="protein sequence ID" value="GGF74579.1"/>
    <property type="molecule type" value="Genomic_DNA"/>
</dbReference>
<feature type="compositionally biased region" description="Polar residues" evidence="1">
    <location>
        <begin position="234"/>
        <end position="248"/>
    </location>
</feature>